<dbReference type="GO" id="GO:0016787">
    <property type="term" value="F:hydrolase activity"/>
    <property type="evidence" value="ECO:0007669"/>
    <property type="project" value="UniProtKB-KW"/>
</dbReference>
<dbReference type="Pfam" id="PF18271">
    <property type="entry name" value="GH131_N"/>
    <property type="match status" value="1"/>
</dbReference>
<evidence type="ECO:0000259" key="1">
    <source>
        <dbReference type="Pfam" id="PF18271"/>
    </source>
</evidence>
<dbReference type="PANTHER" id="PTHR34612">
    <property type="entry name" value="GH131_N DOMAIN-CONTAINING PROTEIN"/>
    <property type="match status" value="1"/>
</dbReference>
<protein>
    <submittedName>
        <fullName evidence="2">Glycoside hydrolase family 131 protein</fullName>
    </submittedName>
</protein>
<proteinExistence type="predicted"/>
<evidence type="ECO:0000313" key="2">
    <source>
        <dbReference type="EMBL" id="KJA17443.1"/>
    </source>
</evidence>
<dbReference type="STRING" id="945553.A0A0D2M2N2"/>
<name>A0A0D2M2N2_HYPSF</name>
<dbReference type="EMBL" id="KN817603">
    <property type="protein sequence ID" value="KJA17443.1"/>
    <property type="molecule type" value="Genomic_DNA"/>
</dbReference>
<reference evidence="3" key="1">
    <citation type="submission" date="2014-04" db="EMBL/GenBank/DDBJ databases">
        <title>Evolutionary Origins and Diversification of the Mycorrhizal Mutualists.</title>
        <authorList>
            <consortium name="DOE Joint Genome Institute"/>
            <consortium name="Mycorrhizal Genomics Consortium"/>
            <person name="Kohler A."/>
            <person name="Kuo A."/>
            <person name="Nagy L.G."/>
            <person name="Floudas D."/>
            <person name="Copeland A."/>
            <person name="Barry K.W."/>
            <person name="Cichocki N."/>
            <person name="Veneault-Fourrey C."/>
            <person name="LaButti K."/>
            <person name="Lindquist E.A."/>
            <person name="Lipzen A."/>
            <person name="Lundell T."/>
            <person name="Morin E."/>
            <person name="Murat C."/>
            <person name="Riley R."/>
            <person name="Ohm R."/>
            <person name="Sun H."/>
            <person name="Tunlid A."/>
            <person name="Henrissat B."/>
            <person name="Grigoriev I.V."/>
            <person name="Hibbett D.S."/>
            <person name="Martin F."/>
        </authorList>
    </citation>
    <scope>NUCLEOTIDE SEQUENCE [LARGE SCALE GENOMIC DNA]</scope>
    <source>
        <strain evidence="3">FD-334 SS-4</strain>
    </source>
</reference>
<dbReference type="OMA" id="FKVRDHA"/>
<evidence type="ECO:0000313" key="3">
    <source>
        <dbReference type="Proteomes" id="UP000054270"/>
    </source>
</evidence>
<sequence length="286" mass="30716">MQLKLLARRVVKGSKNASQYTALLGHSTLPTPLWNHQLSPLLPALTIPNEQVVAVSIDNSSVFIPGGSTPQFGFRRTDILAQKGAGNPHPVIALMETGVTAFHVSIKADLVHPLNYTHEYQIVFIEPNDGSHIFEIQLGSPFTNPTGTIPTLDAHSFKVRDHALNLLFETPFTPGNWHNFAVQVDWTKLTLAVLYSTDSSPLKAVTKLVSNPTAAAGAAGQGDFHFTVLKLPLVNPADSPADQGDVVHFGIQEGKKETLLYSGVFVESVQQGISVGGGKTIKAITS</sequence>
<dbReference type="AlphaFoldDB" id="A0A0D2M2N2"/>
<dbReference type="InterPro" id="IPR041524">
    <property type="entry name" value="GH131_N"/>
</dbReference>
<accession>A0A0D2M2N2</accession>
<dbReference type="OrthoDB" id="5283326at2759"/>
<dbReference type="PANTHER" id="PTHR34612:SF2">
    <property type="entry name" value="GLYCOSIDE HYDROLASE 131 CATALYTIC N-TERMINAL DOMAIN-CONTAINING PROTEIN"/>
    <property type="match status" value="1"/>
</dbReference>
<dbReference type="Gene3D" id="2.60.120.1160">
    <property type="match status" value="1"/>
</dbReference>
<keyword evidence="3" id="KW-1185">Reference proteome</keyword>
<keyword evidence="2" id="KW-0378">Hydrolase</keyword>
<organism evidence="2 3">
    <name type="scientific">Hypholoma sublateritium (strain FD-334 SS-4)</name>
    <dbReference type="NCBI Taxonomy" id="945553"/>
    <lineage>
        <taxon>Eukaryota</taxon>
        <taxon>Fungi</taxon>
        <taxon>Dikarya</taxon>
        <taxon>Basidiomycota</taxon>
        <taxon>Agaricomycotina</taxon>
        <taxon>Agaricomycetes</taxon>
        <taxon>Agaricomycetidae</taxon>
        <taxon>Agaricales</taxon>
        <taxon>Agaricineae</taxon>
        <taxon>Strophariaceae</taxon>
        <taxon>Hypholoma</taxon>
    </lineage>
</organism>
<feature type="domain" description="Glycoside hydrolase 131 catalytic N-terminal" evidence="1">
    <location>
        <begin position="9"/>
        <end position="272"/>
    </location>
</feature>
<dbReference type="Proteomes" id="UP000054270">
    <property type="component" value="Unassembled WGS sequence"/>
</dbReference>
<gene>
    <name evidence="2" type="ORF">HYPSUDRAFT_70689</name>
</gene>